<name>A0A382JHD3_9ZZZZ</name>
<keyword evidence="1" id="KW-1133">Transmembrane helix</keyword>
<gene>
    <name evidence="2" type="ORF">METZ01_LOCUS264404</name>
</gene>
<protein>
    <submittedName>
        <fullName evidence="2">Uncharacterized protein</fullName>
    </submittedName>
</protein>
<proteinExistence type="predicted"/>
<evidence type="ECO:0000256" key="1">
    <source>
        <dbReference type="SAM" id="Phobius"/>
    </source>
</evidence>
<feature type="transmembrane region" description="Helical" evidence="1">
    <location>
        <begin position="6"/>
        <end position="27"/>
    </location>
</feature>
<evidence type="ECO:0000313" key="2">
    <source>
        <dbReference type="EMBL" id="SVC11550.1"/>
    </source>
</evidence>
<dbReference type="AlphaFoldDB" id="A0A382JHD3"/>
<keyword evidence="1" id="KW-0472">Membrane</keyword>
<organism evidence="2">
    <name type="scientific">marine metagenome</name>
    <dbReference type="NCBI Taxonomy" id="408172"/>
    <lineage>
        <taxon>unclassified sequences</taxon>
        <taxon>metagenomes</taxon>
        <taxon>ecological metagenomes</taxon>
    </lineage>
</organism>
<sequence>MDSSIYITYAVPVFFAMIGIEFLFGLIKGT</sequence>
<dbReference type="EMBL" id="UINC01074400">
    <property type="protein sequence ID" value="SVC11550.1"/>
    <property type="molecule type" value="Genomic_DNA"/>
</dbReference>
<reference evidence="2" key="1">
    <citation type="submission" date="2018-05" db="EMBL/GenBank/DDBJ databases">
        <authorList>
            <person name="Lanie J.A."/>
            <person name="Ng W.-L."/>
            <person name="Kazmierczak K.M."/>
            <person name="Andrzejewski T.M."/>
            <person name="Davidsen T.M."/>
            <person name="Wayne K.J."/>
            <person name="Tettelin H."/>
            <person name="Glass J.I."/>
            <person name="Rusch D."/>
            <person name="Podicherti R."/>
            <person name="Tsui H.-C.T."/>
            <person name="Winkler M.E."/>
        </authorList>
    </citation>
    <scope>NUCLEOTIDE SEQUENCE</scope>
</reference>
<keyword evidence="1" id="KW-0812">Transmembrane</keyword>
<feature type="non-terminal residue" evidence="2">
    <location>
        <position position="30"/>
    </location>
</feature>
<accession>A0A382JHD3</accession>